<keyword evidence="2" id="KW-1185">Reference proteome</keyword>
<name>A0A3Q7YGX6_CICAR</name>
<feature type="compositionally biased region" description="Basic and acidic residues" evidence="1">
    <location>
        <begin position="16"/>
        <end position="46"/>
    </location>
</feature>
<dbReference type="Proteomes" id="UP000087171">
    <property type="component" value="Chromosome Ca7"/>
</dbReference>
<feature type="region of interest" description="Disordered" evidence="1">
    <location>
        <begin position="1"/>
        <end position="128"/>
    </location>
</feature>
<accession>A0A3Q7YGX6</accession>
<sequence>MTKNEEGSTKSLSPTNEHKVDENNMRLTHSDDGAIGRIEGEMETQKKRSNQQNVKIPWQMEELTSVTSSKVVTKDEGQSTSATLSDSIQESKLRGPHKKSTNTSSISQKRKFSQEEDEVTSREISKKVSLNINEVATQESDEEMVSDAQNDELDLSLKHNIYVGCANANRFELNNPPADEDEEMMNMGKENENSSPMQGVKEDIHEIEGEKQSSKVKIEKEVVKPTSMNEMESSSSVRKNVDNVGNERRIFNFDLNELPLDEDEDHA</sequence>
<reference evidence="2" key="1">
    <citation type="journal article" date="2013" name="Nat. Biotechnol.">
        <title>Draft genome sequence of chickpea (Cicer arietinum) provides a resource for trait improvement.</title>
        <authorList>
            <person name="Varshney R.K."/>
            <person name="Song C."/>
            <person name="Saxena R.K."/>
            <person name="Azam S."/>
            <person name="Yu S."/>
            <person name="Sharpe A.G."/>
            <person name="Cannon S."/>
            <person name="Baek J."/>
            <person name="Rosen B.D."/>
            <person name="Tar'an B."/>
            <person name="Millan T."/>
            <person name="Zhang X."/>
            <person name="Ramsay L.D."/>
            <person name="Iwata A."/>
            <person name="Wang Y."/>
            <person name="Nelson W."/>
            <person name="Farmer A.D."/>
            <person name="Gaur P.M."/>
            <person name="Soderlund C."/>
            <person name="Penmetsa R.V."/>
            <person name="Xu C."/>
            <person name="Bharti A.K."/>
            <person name="He W."/>
            <person name="Winter P."/>
            <person name="Zhao S."/>
            <person name="Hane J.K."/>
            <person name="Carrasquilla-Garcia N."/>
            <person name="Condie J.A."/>
            <person name="Upadhyaya H.D."/>
            <person name="Luo M.C."/>
            <person name="Thudi M."/>
            <person name="Gowda C.L."/>
            <person name="Singh N.P."/>
            <person name="Lichtenzveig J."/>
            <person name="Gali K.K."/>
            <person name="Rubio J."/>
            <person name="Nadarajan N."/>
            <person name="Dolezel J."/>
            <person name="Bansal K.C."/>
            <person name="Xu X."/>
            <person name="Edwards D."/>
            <person name="Zhang G."/>
            <person name="Kahl G."/>
            <person name="Gil J."/>
            <person name="Singh K.B."/>
            <person name="Datta S.K."/>
            <person name="Jackson S.A."/>
            <person name="Wang J."/>
            <person name="Cook D.R."/>
        </authorList>
    </citation>
    <scope>NUCLEOTIDE SEQUENCE [LARGE SCALE GENOMIC DNA]</scope>
    <source>
        <strain evidence="2">cv. CDC Frontier</strain>
    </source>
</reference>
<feature type="compositionally biased region" description="Basic and acidic residues" evidence="1">
    <location>
        <begin position="206"/>
        <end position="223"/>
    </location>
</feature>
<evidence type="ECO:0000313" key="3">
    <source>
        <dbReference type="RefSeq" id="XP_027193005.1"/>
    </source>
</evidence>
<gene>
    <name evidence="3" type="primary">LOC113787832</name>
</gene>
<proteinExistence type="predicted"/>
<dbReference type="AlphaFoldDB" id="A0A3Q7YGX6"/>
<feature type="compositionally biased region" description="Polar residues" evidence="1">
    <location>
        <begin position="78"/>
        <end position="90"/>
    </location>
</feature>
<reference evidence="3" key="2">
    <citation type="submission" date="2025-08" db="UniProtKB">
        <authorList>
            <consortium name="RefSeq"/>
        </authorList>
    </citation>
    <scope>IDENTIFICATION</scope>
    <source>
        <tissue evidence="3">Etiolated seedlings</tissue>
    </source>
</reference>
<dbReference type="RefSeq" id="XP_027193005.1">
    <property type="nucleotide sequence ID" value="XM_027337204.1"/>
</dbReference>
<dbReference type="PaxDb" id="3827-XP_004509510.1"/>
<protein>
    <submittedName>
        <fullName evidence="3">Uncharacterized protein LOC113787832</fullName>
    </submittedName>
</protein>
<dbReference type="OrthoDB" id="1425717at2759"/>
<evidence type="ECO:0000313" key="2">
    <source>
        <dbReference type="Proteomes" id="UP000087171"/>
    </source>
</evidence>
<feature type="compositionally biased region" description="Polar residues" evidence="1">
    <location>
        <begin position="62"/>
        <end position="71"/>
    </location>
</feature>
<feature type="compositionally biased region" description="Polar residues" evidence="1">
    <location>
        <begin position="226"/>
        <end position="238"/>
    </location>
</feature>
<organism evidence="2 3">
    <name type="scientific">Cicer arietinum</name>
    <name type="common">Chickpea</name>
    <name type="synonym">Garbanzo</name>
    <dbReference type="NCBI Taxonomy" id="3827"/>
    <lineage>
        <taxon>Eukaryota</taxon>
        <taxon>Viridiplantae</taxon>
        <taxon>Streptophyta</taxon>
        <taxon>Embryophyta</taxon>
        <taxon>Tracheophyta</taxon>
        <taxon>Spermatophyta</taxon>
        <taxon>Magnoliopsida</taxon>
        <taxon>eudicotyledons</taxon>
        <taxon>Gunneridae</taxon>
        <taxon>Pentapetalae</taxon>
        <taxon>rosids</taxon>
        <taxon>fabids</taxon>
        <taxon>Fabales</taxon>
        <taxon>Fabaceae</taxon>
        <taxon>Papilionoideae</taxon>
        <taxon>50 kb inversion clade</taxon>
        <taxon>NPAAA clade</taxon>
        <taxon>Hologalegina</taxon>
        <taxon>IRL clade</taxon>
        <taxon>Cicereae</taxon>
        <taxon>Cicer</taxon>
    </lineage>
</organism>
<evidence type="ECO:0000256" key="1">
    <source>
        <dbReference type="SAM" id="MobiDB-lite"/>
    </source>
</evidence>
<feature type="region of interest" description="Disordered" evidence="1">
    <location>
        <begin position="206"/>
        <end position="241"/>
    </location>
</feature>